<evidence type="ECO:0000256" key="1">
    <source>
        <dbReference type="SAM" id="MobiDB-lite"/>
    </source>
</evidence>
<keyword evidence="2" id="KW-1133">Transmembrane helix</keyword>
<dbReference type="PANTHER" id="PTHR34475:SF1">
    <property type="entry name" value="CYTOSKELETON PROTEIN RODZ"/>
    <property type="match status" value="1"/>
</dbReference>
<dbReference type="InterPro" id="IPR010982">
    <property type="entry name" value="Lambda_DNA-bd_dom_sf"/>
</dbReference>
<evidence type="ECO:0000313" key="4">
    <source>
        <dbReference type="EMBL" id="HFK95836.1"/>
    </source>
</evidence>
<keyword evidence="2" id="KW-0812">Transmembrane</keyword>
<dbReference type="GO" id="GO:0003677">
    <property type="term" value="F:DNA binding"/>
    <property type="evidence" value="ECO:0007669"/>
    <property type="project" value="InterPro"/>
</dbReference>
<accession>A0A831ZIL4</accession>
<dbReference type="InterPro" id="IPR001387">
    <property type="entry name" value="Cro/C1-type_HTH"/>
</dbReference>
<dbReference type="Pfam" id="PF13413">
    <property type="entry name" value="HTH_25"/>
    <property type="match status" value="1"/>
</dbReference>
<gene>
    <name evidence="4" type="ORF">ENS06_00760</name>
</gene>
<reference evidence="4" key="1">
    <citation type="journal article" date="2020" name="mSystems">
        <title>Genome- and Community-Level Interaction Insights into Carbon Utilization and Element Cycling Functions of Hydrothermarchaeota in Hydrothermal Sediment.</title>
        <authorList>
            <person name="Zhou Z."/>
            <person name="Liu Y."/>
            <person name="Xu W."/>
            <person name="Pan J."/>
            <person name="Luo Z.H."/>
            <person name="Li M."/>
        </authorList>
    </citation>
    <scope>NUCLEOTIDE SEQUENCE [LARGE SCALE GENOMIC DNA]</scope>
    <source>
        <strain evidence="4">SpSt-456</strain>
    </source>
</reference>
<dbReference type="AlphaFoldDB" id="A0A831ZIL4"/>
<proteinExistence type="predicted"/>
<dbReference type="EMBL" id="DSTK01000005">
    <property type="protein sequence ID" value="HFK95836.1"/>
    <property type="molecule type" value="Genomic_DNA"/>
</dbReference>
<dbReference type="InterPro" id="IPR050400">
    <property type="entry name" value="Bact_Cytoskel_RodZ"/>
</dbReference>
<dbReference type="InterPro" id="IPR025194">
    <property type="entry name" value="RodZ-like_C"/>
</dbReference>
<dbReference type="Pfam" id="PF13464">
    <property type="entry name" value="RodZ_C"/>
    <property type="match status" value="1"/>
</dbReference>
<evidence type="ECO:0000259" key="3">
    <source>
        <dbReference type="Pfam" id="PF13464"/>
    </source>
</evidence>
<dbReference type="SUPFAM" id="SSF47413">
    <property type="entry name" value="lambda repressor-like DNA-binding domains"/>
    <property type="match status" value="1"/>
</dbReference>
<evidence type="ECO:0000256" key="2">
    <source>
        <dbReference type="SAM" id="Phobius"/>
    </source>
</evidence>
<protein>
    <submittedName>
        <fullName evidence="4">Helix-turn-helix domain-containing protein</fullName>
    </submittedName>
</protein>
<dbReference type="CDD" id="cd00093">
    <property type="entry name" value="HTH_XRE"/>
    <property type="match status" value="1"/>
</dbReference>
<sequence length="315" mass="34514">MDSLKDIGAFLESERKRQQISLEKLSRHTRISVRMLQALEAGEYEVIGTPLLIRGFLKVYCEALGVDPQPILEEYGSDIRRYDNEGERLKRFQSWMKGTRKKGGAFLALFLVLAFGVTVAGLWAVWWPKYQMKKAATTQAAREAVYPQQELPGDLAVKKGTGELSGNPAVEPAPAPGVLPEQDAPGPLPDGGGTVPMDRRMEETPSEGHTAALPAGQKTESLPGPAVPSGSEHVLRIVADEEAWVQVQADDGKPQNRILKPGESAQWTLSRSAQLWTGNAGGIRVLWDGKPLKPLGKRGEVLRVKLPDPRYLENP</sequence>
<dbReference type="PANTHER" id="PTHR34475">
    <property type="match status" value="1"/>
</dbReference>
<organism evidence="4">
    <name type="scientific">Desulfacinum infernum</name>
    <dbReference type="NCBI Taxonomy" id="35837"/>
    <lineage>
        <taxon>Bacteria</taxon>
        <taxon>Pseudomonadati</taxon>
        <taxon>Thermodesulfobacteriota</taxon>
        <taxon>Syntrophobacteria</taxon>
        <taxon>Syntrophobacterales</taxon>
        <taxon>Syntrophobacteraceae</taxon>
        <taxon>Desulfacinum</taxon>
    </lineage>
</organism>
<feature type="domain" description="Cytoskeleton protein RodZ-like C-terminal" evidence="3">
    <location>
        <begin position="236"/>
        <end position="304"/>
    </location>
</feature>
<feature type="region of interest" description="Disordered" evidence="1">
    <location>
        <begin position="157"/>
        <end position="230"/>
    </location>
</feature>
<name>A0A831ZIL4_9BACT</name>
<comment type="caution">
    <text evidence="4">The sequence shown here is derived from an EMBL/GenBank/DDBJ whole genome shotgun (WGS) entry which is preliminary data.</text>
</comment>
<dbReference type="Gene3D" id="1.10.260.40">
    <property type="entry name" value="lambda repressor-like DNA-binding domains"/>
    <property type="match status" value="1"/>
</dbReference>
<feature type="transmembrane region" description="Helical" evidence="2">
    <location>
        <begin position="105"/>
        <end position="127"/>
    </location>
</feature>
<keyword evidence="2" id="KW-0472">Membrane</keyword>